<name>A0A6J4PF79_9ACTN</name>
<organism evidence="2">
    <name type="scientific">uncultured Rubrobacteraceae bacterium</name>
    <dbReference type="NCBI Taxonomy" id="349277"/>
    <lineage>
        <taxon>Bacteria</taxon>
        <taxon>Bacillati</taxon>
        <taxon>Actinomycetota</taxon>
        <taxon>Rubrobacteria</taxon>
        <taxon>Rubrobacterales</taxon>
        <taxon>Rubrobacteraceae</taxon>
        <taxon>environmental samples</taxon>
    </lineage>
</organism>
<accession>A0A6J4PF79</accession>
<feature type="compositionally biased region" description="Basic and acidic residues" evidence="1">
    <location>
        <begin position="84"/>
        <end position="96"/>
    </location>
</feature>
<feature type="non-terminal residue" evidence="2">
    <location>
        <position position="452"/>
    </location>
</feature>
<feature type="compositionally biased region" description="Basic and acidic residues" evidence="1">
    <location>
        <begin position="215"/>
        <end position="231"/>
    </location>
</feature>
<feature type="compositionally biased region" description="Basic residues" evidence="1">
    <location>
        <begin position="355"/>
        <end position="366"/>
    </location>
</feature>
<protein>
    <submittedName>
        <fullName evidence="2">Uncharacterized protein</fullName>
    </submittedName>
</protein>
<feature type="compositionally biased region" description="Low complexity" evidence="1">
    <location>
        <begin position="383"/>
        <end position="393"/>
    </location>
</feature>
<dbReference type="EMBL" id="CADCUV010000086">
    <property type="protein sequence ID" value="CAA9414296.1"/>
    <property type="molecule type" value="Genomic_DNA"/>
</dbReference>
<dbReference type="AlphaFoldDB" id="A0A6J4PF79"/>
<feature type="compositionally biased region" description="Basic residues" evidence="1">
    <location>
        <begin position="204"/>
        <end position="214"/>
    </location>
</feature>
<feature type="compositionally biased region" description="Basic residues" evidence="1">
    <location>
        <begin position="140"/>
        <end position="156"/>
    </location>
</feature>
<reference evidence="2" key="1">
    <citation type="submission" date="2020-02" db="EMBL/GenBank/DDBJ databases">
        <authorList>
            <person name="Meier V. D."/>
        </authorList>
    </citation>
    <scope>NUCLEOTIDE SEQUENCE</scope>
    <source>
        <strain evidence="2">AVDCRST_MAG22</strain>
    </source>
</reference>
<feature type="region of interest" description="Disordered" evidence="1">
    <location>
        <begin position="67"/>
        <end position="452"/>
    </location>
</feature>
<feature type="non-terminal residue" evidence="2">
    <location>
        <position position="1"/>
    </location>
</feature>
<evidence type="ECO:0000313" key="2">
    <source>
        <dbReference type="EMBL" id="CAA9414296.1"/>
    </source>
</evidence>
<evidence type="ECO:0000256" key="1">
    <source>
        <dbReference type="SAM" id="MobiDB-lite"/>
    </source>
</evidence>
<feature type="compositionally biased region" description="Basic residues" evidence="1">
    <location>
        <begin position="270"/>
        <end position="283"/>
    </location>
</feature>
<feature type="compositionally biased region" description="Basic and acidic residues" evidence="1">
    <location>
        <begin position="157"/>
        <end position="170"/>
    </location>
</feature>
<sequence length="452" mass="50200">VTWHPEDAARWTATAPRRRLSRGIRVVHLCARLVRDGALSGGRGRAVRDLRALVELVSPGFRAGRLCGPRGGHPHGAVRLRGLSRRDTDVPRDRGGVARSQHRGVPYPGGPLRGSDPGARGGAHPARRRREGDEWGARARPWRRAGRRGVRPHRRDHGQGRPKDAARRPEVGGAGLLLRPPLDEPEPPHRHHHRPDRRLLPQPPRRHRPLRPPRPRRDGPRRPAGRGRDGGCPRGPARPRDGRGPPLPGPPRRRRRPGERSLPPPDAYGRHRRYGHRHSAPHRGPRDRPDPPDLPTPPSRRGDARLAFFIPRRVRPLRRGRGAGDLTPGSRRARAARGPPLRPPHPPSRAGPHGAHGRRFRRRHPRHPDGPAPGRRLPPRRGPVPGAVGRGAPPRFPVRPSSHPLLQRRHHALPADGLPPVRDRPETELALRPGRRGRRAALPGPPDRAAVV</sequence>
<feature type="compositionally biased region" description="Basic residues" evidence="1">
    <location>
        <begin position="312"/>
        <end position="321"/>
    </location>
</feature>
<proteinExistence type="predicted"/>
<gene>
    <name evidence="2" type="ORF">AVDCRST_MAG22-2108</name>
</gene>
<feature type="compositionally biased region" description="Pro residues" evidence="1">
    <location>
        <begin position="340"/>
        <end position="349"/>
    </location>
</feature>